<organism evidence="2 3">
    <name type="scientific">Rotaria socialis</name>
    <dbReference type="NCBI Taxonomy" id="392032"/>
    <lineage>
        <taxon>Eukaryota</taxon>
        <taxon>Metazoa</taxon>
        <taxon>Spiralia</taxon>
        <taxon>Gnathifera</taxon>
        <taxon>Rotifera</taxon>
        <taxon>Eurotatoria</taxon>
        <taxon>Bdelloidea</taxon>
        <taxon>Philodinida</taxon>
        <taxon>Philodinidae</taxon>
        <taxon>Rotaria</taxon>
    </lineage>
</organism>
<keyword evidence="1" id="KW-0472">Membrane</keyword>
<feature type="transmembrane region" description="Helical" evidence="1">
    <location>
        <begin position="243"/>
        <end position="265"/>
    </location>
</feature>
<evidence type="ECO:0000313" key="2">
    <source>
        <dbReference type="EMBL" id="CAF4568592.1"/>
    </source>
</evidence>
<evidence type="ECO:0000313" key="3">
    <source>
        <dbReference type="Proteomes" id="UP000663873"/>
    </source>
</evidence>
<dbReference type="Gene3D" id="1.20.1070.10">
    <property type="entry name" value="Rhodopsin 7-helix transmembrane proteins"/>
    <property type="match status" value="1"/>
</dbReference>
<protein>
    <submittedName>
        <fullName evidence="2">Uncharacterized protein</fullName>
    </submittedName>
</protein>
<proteinExistence type="predicted"/>
<name>A0A821A0Y5_9BILA</name>
<keyword evidence="1" id="KW-0812">Transmembrane</keyword>
<dbReference type="Proteomes" id="UP000663873">
    <property type="component" value="Unassembled WGS sequence"/>
</dbReference>
<sequence>GRNLCYNDDRAFLNNETCPNTFLCVCSDCYYGRECKFTTKGFIFSLDPILGYRIKPNISLGRQPFIVKFSIIITTTMLISELIMGSWSVAIFRLKKSRKVGCGYYLLVSSINSMIMILLLTYKFWQLVLSQMSYITNRSILLANCVSTEVILKSCLASNEWLDACVAIERMLSVIKGVSFDKNRSRTIAKRVIFPAINLIMLTHVHEPLHRQLINDLDEDQQRIWCLSSYSPIMTKYNTFITLFHYIGSFSINLISALTIIIVAARNRFKVESGRAFKKHF</sequence>
<keyword evidence="3" id="KW-1185">Reference proteome</keyword>
<dbReference type="EMBL" id="CAJOBP010011826">
    <property type="protein sequence ID" value="CAF4568592.1"/>
    <property type="molecule type" value="Genomic_DNA"/>
</dbReference>
<gene>
    <name evidence="2" type="ORF">UJA718_LOCUS30226</name>
</gene>
<evidence type="ECO:0000256" key="1">
    <source>
        <dbReference type="SAM" id="Phobius"/>
    </source>
</evidence>
<accession>A0A821A0Y5</accession>
<dbReference type="AlphaFoldDB" id="A0A821A0Y5"/>
<reference evidence="2" key="1">
    <citation type="submission" date="2021-02" db="EMBL/GenBank/DDBJ databases">
        <authorList>
            <person name="Nowell W R."/>
        </authorList>
    </citation>
    <scope>NUCLEOTIDE SEQUENCE</scope>
</reference>
<keyword evidence="1" id="KW-1133">Transmembrane helix</keyword>
<feature type="transmembrane region" description="Helical" evidence="1">
    <location>
        <begin position="104"/>
        <end position="125"/>
    </location>
</feature>
<feature type="transmembrane region" description="Helical" evidence="1">
    <location>
        <begin position="65"/>
        <end position="92"/>
    </location>
</feature>
<comment type="caution">
    <text evidence="2">The sequence shown here is derived from an EMBL/GenBank/DDBJ whole genome shotgun (WGS) entry which is preliminary data.</text>
</comment>
<feature type="non-terminal residue" evidence="2">
    <location>
        <position position="1"/>
    </location>
</feature>